<feature type="transmembrane region" description="Helical" evidence="1">
    <location>
        <begin position="20"/>
        <end position="37"/>
    </location>
</feature>
<evidence type="ECO:0000313" key="2">
    <source>
        <dbReference type="EMBL" id="MDN7078805.1"/>
    </source>
</evidence>
<gene>
    <name evidence="3" type="ORF">CN398_05955</name>
    <name evidence="2" type="ORF">FLM80_17345</name>
</gene>
<dbReference type="AlphaFoldDB" id="A0A9X6VE36"/>
<dbReference type="Proteomes" id="UP001168357">
    <property type="component" value="Unassembled WGS sequence"/>
</dbReference>
<organism evidence="3 4">
    <name type="scientific">Bacillus thuringiensis</name>
    <dbReference type="NCBI Taxonomy" id="1428"/>
    <lineage>
        <taxon>Bacteria</taxon>
        <taxon>Bacillati</taxon>
        <taxon>Bacillota</taxon>
        <taxon>Bacilli</taxon>
        <taxon>Bacillales</taxon>
        <taxon>Bacillaceae</taxon>
        <taxon>Bacillus</taxon>
        <taxon>Bacillus cereus group</taxon>
    </lineage>
</organism>
<keyword evidence="1" id="KW-0812">Transmembrane</keyword>
<evidence type="ECO:0000256" key="1">
    <source>
        <dbReference type="SAM" id="Phobius"/>
    </source>
</evidence>
<evidence type="ECO:0000313" key="4">
    <source>
        <dbReference type="Proteomes" id="UP000220397"/>
    </source>
</evidence>
<dbReference type="Proteomes" id="UP000220397">
    <property type="component" value="Unassembled WGS sequence"/>
</dbReference>
<keyword evidence="1" id="KW-0472">Membrane</keyword>
<dbReference type="RefSeq" id="WP_000794173.1">
    <property type="nucleotide sequence ID" value="NZ_CAKJXA010000023.1"/>
</dbReference>
<protein>
    <submittedName>
        <fullName evidence="3">Uncharacterized protein</fullName>
    </submittedName>
</protein>
<evidence type="ECO:0000313" key="3">
    <source>
        <dbReference type="EMBL" id="PFB09147.1"/>
    </source>
</evidence>
<dbReference type="EMBL" id="VIGY01000019">
    <property type="protein sequence ID" value="MDN7078805.1"/>
    <property type="molecule type" value="Genomic_DNA"/>
</dbReference>
<reference evidence="2" key="2">
    <citation type="submission" date="2019-07" db="EMBL/GenBank/DDBJ databases">
        <title>Draft Genome Sequence of Bacillus thuringiensis Strain S906, an Isolate Toxic for Coleopteran and Lepidopteran.</title>
        <authorList>
            <person name="Grynberg P."/>
            <person name="Martins E.S."/>
            <person name="Queiroz P.R."/>
            <person name="Togawa R.C."/>
            <person name="Martins N.F."/>
            <person name="Praca L.B."/>
            <person name="Fiuza V."/>
            <person name="Ramos F."/>
            <person name="Silva E."/>
            <person name="Monnerat R.G."/>
        </authorList>
    </citation>
    <scope>NUCLEOTIDE SEQUENCE</scope>
    <source>
        <strain evidence="2">S906</strain>
    </source>
</reference>
<keyword evidence="1" id="KW-1133">Transmembrane helix</keyword>
<proteinExistence type="predicted"/>
<sequence>MKNMLKKIKNSKGYVSIETIIVAGLIIGLGVATVILFQNKGNTVTDKAMTNIDTATSQYKVVDPNKGAN</sequence>
<reference evidence="3 4" key="1">
    <citation type="submission" date="2017-09" db="EMBL/GenBank/DDBJ databases">
        <title>Large-scale bioinformatics analysis of Bacillus genomes uncovers conserved roles of natural products in bacterial physiology.</title>
        <authorList>
            <consortium name="Agbiome Team Llc"/>
            <person name="Bleich R.M."/>
            <person name="Kirk G.J."/>
            <person name="Santa Maria K.C."/>
            <person name="Allen S.E."/>
            <person name="Farag S."/>
            <person name="Shank E.A."/>
            <person name="Bowers A."/>
        </authorList>
    </citation>
    <scope>NUCLEOTIDE SEQUENCE [LARGE SCALE GENOMIC DNA]</scope>
    <source>
        <strain evidence="3 4">AFS015413</strain>
    </source>
</reference>
<name>A0A9X6VE36_BACTU</name>
<comment type="caution">
    <text evidence="3">The sequence shown here is derived from an EMBL/GenBank/DDBJ whole genome shotgun (WGS) entry which is preliminary data.</text>
</comment>
<accession>A0A9X6VE36</accession>
<dbReference type="EMBL" id="NTUS01000013">
    <property type="protein sequence ID" value="PFB09147.1"/>
    <property type="molecule type" value="Genomic_DNA"/>
</dbReference>